<sequence>MKIITDKDKIDTILSRGVENIFVKESLEKKLLSGKRLKVYLGIDPTGPALHMGHAIPLKKLKQFQELGHEVILLMGDFTAMIGDPTDKISARKQLSKKEILKNLRNYKKQASLFLKFTGPNKALFKFNSKWLSKLQFGDILELASYVTVDQVSKRSMFVKRAKEGKPVFVHEFLYPLMQGYDSVAMGVDVEVGGNDQTFNMLMGRHLMSQILGKDKSVVTMKLLEDNAGKKMGKTEGNMITFEDDPNDMFGKVMSWDDSLIIKGFELCTDVLDIPKNENPKDSKTRLAYEIVRIYHGAKKAESAKDDWVKKFEKKEIPENVEELKGLGELMETLVANKITESTSATRRLFKSGAISDVTENKKVNLKDKIKIGHVYKIGKHKFIKIV</sequence>
<keyword evidence="6 9" id="KW-0030">Aminoacyl-tRNA synthetase</keyword>
<dbReference type="GO" id="GO:0004831">
    <property type="term" value="F:tyrosine-tRNA ligase activity"/>
    <property type="evidence" value="ECO:0007669"/>
    <property type="project" value="UniProtKB-UniRule"/>
</dbReference>
<keyword evidence="3 9" id="KW-0547">Nucleotide-binding</keyword>
<evidence type="ECO:0000256" key="1">
    <source>
        <dbReference type="ARBA" id="ARBA00013160"/>
    </source>
</evidence>
<dbReference type="CDD" id="cd00805">
    <property type="entry name" value="TyrRS_core"/>
    <property type="match status" value="1"/>
</dbReference>
<gene>
    <name evidence="10" type="ORF">A2647_01390</name>
</gene>
<dbReference type="EMBL" id="MFTP01000023">
    <property type="protein sequence ID" value="OGI65056.1"/>
    <property type="molecule type" value="Genomic_DNA"/>
</dbReference>
<dbReference type="InterPro" id="IPR036986">
    <property type="entry name" value="S4_RNA-bd_sf"/>
</dbReference>
<dbReference type="Gene3D" id="3.10.290.10">
    <property type="entry name" value="RNA-binding S4 domain"/>
    <property type="match status" value="1"/>
</dbReference>
<comment type="catalytic activity">
    <reaction evidence="7">
        <text>tRNA(Tyr) + L-tyrosine + ATP = L-tyrosyl-tRNA(Tyr) + AMP + diphosphate + H(+)</text>
        <dbReference type="Rhea" id="RHEA:10220"/>
        <dbReference type="Rhea" id="RHEA-COMP:9706"/>
        <dbReference type="Rhea" id="RHEA-COMP:9707"/>
        <dbReference type="ChEBI" id="CHEBI:15378"/>
        <dbReference type="ChEBI" id="CHEBI:30616"/>
        <dbReference type="ChEBI" id="CHEBI:33019"/>
        <dbReference type="ChEBI" id="CHEBI:58315"/>
        <dbReference type="ChEBI" id="CHEBI:78442"/>
        <dbReference type="ChEBI" id="CHEBI:78536"/>
        <dbReference type="ChEBI" id="CHEBI:456215"/>
        <dbReference type="EC" id="6.1.1.1"/>
    </reaction>
</comment>
<dbReference type="PANTHER" id="PTHR11766:SF1">
    <property type="entry name" value="TYROSINE--TRNA LIGASE"/>
    <property type="match status" value="1"/>
</dbReference>
<dbReference type="PROSITE" id="PS00178">
    <property type="entry name" value="AA_TRNA_LIGASE_I"/>
    <property type="match status" value="1"/>
</dbReference>
<dbReference type="GO" id="GO:0003723">
    <property type="term" value="F:RNA binding"/>
    <property type="evidence" value="ECO:0007669"/>
    <property type="project" value="InterPro"/>
</dbReference>
<evidence type="ECO:0000313" key="10">
    <source>
        <dbReference type="EMBL" id="OGI65056.1"/>
    </source>
</evidence>
<protein>
    <recommendedName>
        <fullName evidence="1 8">Tyrosine--tRNA ligase</fullName>
        <ecNumber evidence="1 8">6.1.1.1</ecNumber>
    </recommendedName>
</protein>
<proteinExistence type="inferred from homology"/>
<dbReference type="AlphaFoldDB" id="A0A1F6V6E6"/>
<dbReference type="InterPro" id="IPR002307">
    <property type="entry name" value="Tyr-tRNA-ligase"/>
</dbReference>
<evidence type="ECO:0000256" key="3">
    <source>
        <dbReference type="ARBA" id="ARBA00022741"/>
    </source>
</evidence>
<keyword evidence="4 9" id="KW-0067">ATP-binding</keyword>
<evidence type="ECO:0000313" key="11">
    <source>
        <dbReference type="Proteomes" id="UP000177370"/>
    </source>
</evidence>
<evidence type="ECO:0000256" key="6">
    <source>
        <dbReference type="ARBA" id="ARBA00023146"/>
    </source>
</evidence>
<reference evidence="10 11" key="1">
    <citation type="journal article" date="2016" name="Nat. Commun.">
        <title>Thousands of microbial genomes shed light on interconnected biogeochemical processes in an aquifer system.</title>
        <authorList>
            <person name="Anantharaman K."/>
            <person name="Brown C.T."/>
            <person name="Hug L.A."/>
            <person name="Sharon I."/>
            <person name="Castelle C.J."/>
            <person name="Probst A.J."/>
            <person name="Thomas B.C."/>
            <person name="Singh A."/>
            <person name="Wilkins M.J."/>
            <person name="Karaoz U."/>
            <person name="Brodie E.L."/>
            <person name="Williams K.H."/>
            <person name="Hubbard S.S."/>
            <person name="Banfield J.F."/>
        </authorList>
    </citation>
    <scope>NUCLEOTIDE SEQUENCE [LARGE SCALE GENOMIC DNA]</scope>
</reference>
<evidence type="ECO:0000256" key="8">
    <source>
        <dbReference type="NCBIfam" id="TIGR00234"/>
    </source>
</evidence>
<evidence type="ECO:0000256" key="7">
    <source>
        <dbReference type="ARBA" id="ARBA00048248"/>
    </source>
</evidence>
<keyword evidence="2 9" id="KW-0436">Ligase</keyword>
<dbReference type="PRINTS" id="PR01040">
    <property type="entry name" value="TRNASYNTHTYR"/>
</dbReference>
<evidence type="ECO:0000256" key="9">
    <source>
        <dbReference type="RuleBase" id="RU363036"/>
    </source>
</evidence>
<evidence type="ECO:0000256" key="4">
    <source>
        <dbReference type="ARBA" id="ARBA00022840"/>
    </source>
</evidence>
<dbReference type="GO" id="GO:0005524">
    <property type="term" value="F:ATP binding"/>
    <property type="evidence" value="ECO:0007669"/>
    <property type="project" value="UniProtKB-KW"/>
</dbReference>
<dbReference type="GO" id="GO:0005829">
    <property type="term" value="C:cytosol"/>
    <property type="evidence" value="ECO:0007669"/>
    <property type="project" value="TreeGrafter"/>
</dbReference>
<dbReference type="Gene3D" id="3.40.50.620">
    <property type="entry name" value="HUPs"/>
    <property type="match status" value="1"/>
</dbReference>
<dbReference type="Pfam" id="PF00579">
    <property type="entry name" value="tRNA-synt_1b"/>
    <property type="match status" value="1"/>
</dbReference>
<keyword evidence="5 9" id="KW-0648">Protein biosynthesis</keyword>
<dbReference type="PANTHER" id="PTHR11766">
    <property type="entry name" value="TYROSYL-TRNA SYNTHETASE"/>
    <property type="match status" value="1"/>
</dbReference>
<dbReference type="InterPro" id="IPR001412">
    <property type="entry name" value="aa-tRNA-synth_I_CS"/>
</dbReference>
<dbReference type="InterPro" id="IPR014729">
    <property type="entry name" value="Rossmann-like_a/b/a_fold"/>
</dbReference>
<evidence type="ECO:0000256" key="2">
    <source>
        <dbReference type="ARBA" id="ARBA00022598"/>
    </source>
</evidence>
<accession>A0A1F6V6E6</accession>
<dbReference type="GO" id="GO:0006437">
    <property type="term" value="P:tyrosyl-tRNA aminoacylation"/>
    <property type="evidence" value="ECO:0007669"/>
    <property type="project" value="UniProtKB-UniRule"/>
</dbReference>
<dbReference type="InterPro" id="IPR024088">
    <property type="entry name" value="Tyr-tRNA-ligase_bac-type"/>
</dbReference>
<dbReference type="EC" id="6.1.1.1" evidence="1 8"/>
<dbReference type="Gene3D" id="1.10.240.10">
    <property type="entry name" value="Tyrosyl-Transfer RNA Synthetase"/>
    <property type="match status" value="1"/>
</dbReference>
<dbReference type="InterPro" id="IPR002305">
    <property type="entry name" value="aa-tRNA-synth_Ic"/>
</dbReference>
<evidence type="ECO:0000256" key="5">
    <source>
        <dbReference type="ARBA" id="ARBA00022917"/>
    </source>
</evidence>
<name>A0A1F6V6E6_9BACT</name>
<organism evidence="10 11">
    <name type="scientific">Candidatus Nomurabacteria bacterium RIFCSPHIGHO2_01_FULL_40_24b</name>
    <dbReference type="NCBI Taxonomy" id="1801739"/>
    <lineage>
        <taxon>Bacteria</taxon>
        <taxon>Candidatus Nomuraibacteriota</taxon>
    </lineage>
</organism>
<dbReference type="SUPFAM" id="SSF52374">
    <property type="entry name" value="Nucleotidylyl transferase"/>
    <property type="match status" value="1"/>
</dbReference>
<dbReference type="Proteomes" id="UP000177370">
    <property type="component" value="Unassembled WGS sequence"/>
</dbReference>
<comment type="caution">
    <text evidence="10">The sequence shown here is derived from an EMBL/GenBank/DDBJ whole genome shotgun (WGS) entry which is preliminary data.</text>
</comment>
<dbReference type="NCBIfam" id="TIGR00234">
    <property type="entry name" value="tyrS"/>
    <property type="match status" value="1"/>
</dbReference>
<comment type="similarity">
    <text evidence="9">Belongs to the class-I aminoacyl-tRNA synthetase family.</text>
</comment>